<evidence type="ECO:0000313" key="5">
    <source>
        <dbReference type="EMBL" id="KAK8998322.1"/>
    </source>
</evidence>
<proteinExistence type="predicted"/>
<dbReference type="PANTHER" id="PTHR23086:SF111">
    <property type="entry name" value="PHOSPHATIDYLINOSITOL 4-PHOSPHATE 5-KINASE 10"/>
    <property type="match status" value="1"/>
</dbReference>
<gene>
    <name evidence="5" type="ORF">V6N11_083713</name>
</gene>
<name>A0ABR2QCC0_9ROSI</name>
<feature type="domain" description="PIPK" evidence="4">
    <location>
        <begin position="1"/>
        <end position="95"/>
    </location>
</feature>
<reference evidence="5 6" key="1">
    <citation type="journal article" date="2024" name="G3 (Bethesda)">
        <title>Genome assembly of Hibiscus sabdariffa L. provides insights into metabolisms of medicinal natural products.</title>
        <authorList>
            <person name="Kim T."/>
        </authorList>
    </citation>
    <scope>NUCLEOTIDE SEQUENCE [LARGE SCALE GENOMIC DNA]</scope>
    <source>
        <strain evidence="5">TK-2024</strain>
        <tissue evidence="5">Old leaves</tissue>
    </source>
</reference>
<dbReference type="Proteomes" id="UP001396334">
    <property type="component" value="Unassembled WGS sequence"/>
</dbReference>
<dbReference type="InterPro" id="IPR023610">
    <property type="entry name" value="PInositol-4/5-P-5/4-kinase"/>
</dbReference>
<comment type="caution">
    <text evidence="5">The sequence shown here is derived from an EMBL/GenBank/DDBJ whole genome shotgun (WGS) entry which is preliminary data.</text>
</comment>
<dbReference type="Pfam" id="PF01504">
    <property type="entry name" value="PIP5K"/>
    <property type="match status" value="1"/>
</dbReference>
<dbReference type="InterPro" id="IPR027483">
    <property type="entry name" value="PInositol-4-P-4/5-kinase_C_sf"/>
</dbReference>
<evidence type="ECO:0000256" key="2">
    <source>
        <dbReference type="ARBA" id="ARBA00022777"/>
    </source>
</evidence>
<sequence>MLPGYYNHIRKFRCTILNKLYGVHSVKRDGGAKVKRNIILSCSKVSHTVDFFQNYSMIKRIEHAYKSLQFDRRMITAVNPKAFSSRFQAFLSDIFKADDSLNLPVELTEASVHKRLSHPRPAPDPTNNARIDLRASKMHHSNPKARILNWLLCKLLIPFLMDERAKRVDVSIKTLTDQI</sequence>
<keyword evidence="2 3" id="KW-0418">Kinase</keyword>
<dbReference type="Gene3D" id="3.30.810.10">
    <property type="entry name" value="2-Layer Sandwich"/>
    <property type="match status" value="1"/>
</dbReference>
<evidence type="ECO:0000256" key="1">
    <source>
        <dbReference type="ARBA" id="ARBA00012172"/>
    </source>
</evidence>
<evidence type="ECO:0000256" key="3">
    <source>
        <dbReference type="PROSITE-ProRule" id="PRU00781"/>
    </source>
</evidence>
<dbReference type="EMBL" id="JBBPBN010000041">
    <property type="protein sequence ID" value="KAK8998322.1"/>
    <property type="molecule type" value="Genomic_DNA"/>
</dbReference>
<dbReference type="SUPFAM" id="SSF56104">
    <property type="entry name" value="SAICAR synthase-like"/>
    <property type="match status" value="1"/>
</dbReference>
<dbReference type="PANTHER" id="PTHR23086">
    <property type="entry name" value="PHOSPHATIDYLINOSITOL-4-PHOSPHATE 5-KINASE"/>
    <property type="match status" value="1"/>
</dbReference>
<evidence type="ECO:0000313" key="6">
    <source>
        <dbReference type="Proteomes" id="UP001396334"/>
    </source>
</evidence>
<dbReference type="EC" id="2.7.1.68" evidence="1"/>
<keyword evidence="3" id="KW-0067">ATP-binding</keyword>
<keyword evidence="3" id="KW-0808">Transferase</keyword>
<dbReference type="PROSITE" id="PS51455">
    <property type="entry name" value="PIPK"/>
    <property type="match status" value="1"/>
</dbReference>
<dbReference type="InterPro" id="IPR002498">
    <property type="entry name" value="PInositol-4-P-4/5-kinase_core"/>
</dbReference>
<keyword evidence="6" id="KW-1185">Reference proteome</keyword>
<keyword evidence="3" id="KW-0547">Nucleotide-binding</keyword>
<accession>A0ABR2QCC0</accession>
<organism evidence="5 6">
    <name type="scientific">Hibiscus sabdariffa</name>
    <name type="common">roselle</name>
    <dbReference type="NCBI Taxonomy" id="183260"/>
    <lineage>
        <taxon>Eukaryota</taxon>
        <taxon>Viridiplantae</taxon>
        <taxon>Streptophyta</taxon>
        <taxon>Embryophyta</taxon>
        <taxon>Tracheophyta</taxon>
        <taxon>Spermatophyta</taxon>
        <taxon>Magnoliopsida</taxon>
        <taxon>eudicotyledons</taxon>
        <taxon>Gunneridae</taxon>
        <taxon>Pentapetalae</taxon>
        <taxon>rosids</taxon>
        <taxon>malvids</taxon>
        <taxon>Malvales</taxon>
        <taxon>Malvaceae</taxon>
        <taxon>Malvoideae</taxon>
        <taxon>Hibiscus</taxon>
    </lineage>
</organism>
<evidence type="ECO:0000259" key="4">
    <source>
        <dbReference type="PROSITE" id="PS51455"/>
    </source>
</evidence>
<protein>
    <recommendedName>
        <fullName evidence="1">1-phosphatidylinositol-4-phosphate 5-kinase</fullName>
        <ecNumber evidence="1">2.7.1.68</ecNumber>
    </recommendedName>
</protein>